<proteinExistence type="predicted"/>
<feature type="region of interest" description="Disordered" evidence="1">
    <location>
        <begin position="1"/>
        <end position="27"/>
    </location>
</feature>
<evidence type="ECO:0000256" key="1">
    <source>
        <dbReference type="SAM" id="MobiDB-lite"/>
    </source>
</evidence>
<reference evidence="3" key="1">
    <citation type="journal article" date="2019" name="Int. J. Syst. Evol. Microbiol.">
        <title>The Global Catalogue of Microorganisms (GCM) 10K type strain sequencing project: providing services to taxonomists for standard genome sequencing and annotation.</title>
        <authorList>
            <consortium name="The Broad Institute Genomics Platform"/>
            <consortium name="The Broad Institute Genome Sequencing Center for Infectious Disease"/>
            <person name="Wu L."/>
            <person name="Ma J."/>
        </authorList>
    </citation>
    <scope>NUCLEOTIDE SEQUENCE [LARGE SCALE GENOMIC DNA]</scope>
    <source>
        <strain evidence="3">KCTC 42964</strain>
    </source>
</reference>
<gene>
    <name evidence="2" type="ORF">ACFOGJ_12120</name>
</gene>
<dbReference type="Proteomes" id="UP001595528">
    <property type="component" value="Unassembled WGS sequence"/>
</dbReference>
<organism evidence="2 3">
    <name type="scientific">Marinibaculum pumilum</name>
    <dbReference type="NCBI Taxonomy" id="1766165"/>
    <lineage>
        <taxon>Bacteria</taxon>
        <taxon>Pseudomonadati</taxon>
        <taxon>Pseudomonadota</taxon>
        <taxon>Alphaproteobacteria</taxon>
        <taxon>Rhodospirillales</taxon>
        <taxon>Rhodospirillaceae</taxon>
        <taxon>Marinibaculum</taxon>
    </lineage>
</organism>
<dbReference type="EMBL" id="JBHRTR010000026">
    <property type="protein sequence ID" value="MFC3227984.1"/>
    <property type="molecule type" value="Genomic_DNA"/>
</dbReference>
<protein>
    <submittedName>
        <fullName evidence="2">Uncharacterized protein</fullName>
    </submittedName>
</protein>
<accession>A0ABV7L0L9</accession>
<sequence>MTAAEKAAARLPSLFADRREPPAAPAVPDWARQLFADRAPAPTPAVDSAAAPAAALVPAGDSRDGLPAPRSFRLEVDGTVSRIDLPQVGGSFLDSGETGLAMHDAAVAQRLAPAPDRHAPGLRGLPERGTGGGR</sequence>
<evidence type="ECO:0000313" key="2">
    <source>
        <dbReference type="EMBL" id="MFC3227984.1"/>
    </source>
</evidence>
<feature type="region of interest" description="Disordered" evidence="1">
    <location>
        <begin position="112"/>
        <end position="134"/>
    </location>
</feature>
<name>A0ABV7L0L9_9PROT</name>
<evidence type="ECO:0000313" key="3">
    <source>
        <dbReference type="Proteomes" id="UP001595528"/>
    </source>
</evidence>
<comment type="caution">
    <text evidence="2">The sequence shown here is derived from an EMBL/GenBank/DDBJ whole genome shotgun (WGS) entry which is preliminary data.</text>
</comment>
<dbReference type="RefSeq" id="WP_379900659.1">
    <property type="nucleotide sequence ID" value="NZ_JBHRTR010000026.1"/>
</dbReference>
<feature type="non-terminal residue" evidence="2">
    <location>
        <position position="134"/>
    </location>
</feature>
<keyword evidence="3" id="KW-1185">Reference proteome</keyword>